<sequence>MFTAFEYLQDDALTKPYFDYEEYHDEEPHANDIHSVLCTLKDSIRDCFMGEDGFDENKQVAYAQRHGWVGGSLTPRRFKLSFRAYVMGYAIRYTQMPHFLKEYGGGWKFDLSVYKAGGQLYGCVGGCKGLIPGKDMDARMLVPLTHHSDARAFLVQALDGDEKVLQCTSPKTSSSKFSRPVTNEAVGFEGIDSRIYPAAMSALLVMDPPDSTSWCRKATMTPSDGSVSLHMRTRGERKCPQGESHHSNNFYIRATRQGLLLYKCLGSVCIESPQLKIGRWIDPFNDLQSLDMVHVKTLEKNEYLRYFNRFFAVVKSDRPVFVQFHYNSRGKLVRYNERTLAATREIMAPCKAAFEAWHFHPEKRQYDEIVYEPDPSMVAPDKLNTFVDLKVELENDVHNLPAVDMGVIGPVLWHIEQILCRGHSDFYQYLLRWMALPLQRPGERTETMPCINGDQGSGKGLIFNQLLGRGIYGDHTYVQVKNATDDLLGKFNHLTARRRFIMIDEIKSFGDAFKQSETLKNLITEPRTTLQRKGLDSVDINNYANYFLATNAEVPLKVEGSDRRYACIRASNAKCGDLDYFKSLAETCKAPQTALHFYKYLLSLDLSEWNARKIPMTQEKREMMTVVIEPEWSFMQDQIEEGTFKQTVPTKILFLDFLAFCERPTERVPIAGKKADGLVKLLKRHMPQMYTDRASVPDVFGQVKQQRCVFFPDADIVRRYMIANKKWVD</sequence>
<evidence type="ECO:0000259" key="1">
    <source>
        <dbReference type="Pfam" id="PF19263"/>
    </source>
</evidence>
<dbReference type="InterPro" id="IPR027417">
    <property type="entry name" value="P-loop_NTPase"/>
</dbReference>
<dbReference type="Proteomes" id="UP001465755">
    <property type="component" value="Unassembled WGS sequence"/>
</dbReference>
<organism evidence="2 3">
    <name type="scientific">Symbiochloris irregularis</name>
    <dbReference type="NCBI Taxonomy" id="706552"/>
    <lineage>
        <taxon>Eukaryota</taxon>
        <taxon>Viridiplantae</taxon>
        <taxon>Chlorophyta</taxon>
        <taxon>core chlorophytes</taxon>
        <taxon>Trebouxiophyceae</taxon>
        <taxon>Trebouxiales</taxon>
        <taxon>Trebouxiaceae</taxon>
        <taxon>Symbiochloris</taxon>
    </lineage>
</organism>
<evidence type="ECO:0000313" key="2">
    <source>
        <dbReference type="EMBL" id="KAK9793460.1"/>
    </source>
</evidence>
<comment type="caution">
    <text evidence="2">The sequence shown here is derived from an EMBL/GenBank/DDBJ whole genome shotgun (WGS) entry which is preliminary data.</text>
</comment>
<feature type="domain" description="NrS-1 polymerase-like helicase" evidence="1">
    <location>
        <begin position="452"/>
        <end position="564"/>
    </location>
</feature>
<dbReference type="Gene3D" id="3.40.50.300">
    <property type="entry name" value="P-loop containing nucleotide triphosphate hydrolases"/>
    <property type="match status" value="1"/>
</dbReference>
<accession>A0AAW1NT56</accession>
<evidence type="ECO:0000313" key="3">
    <source>
        <dbReference type="Proteomes" id="UP001465755"/>
    </source>
</evidence>
<dbReference type="InterPro" id="IPR045455">
    <property type="entry name" value="NrS-1_pol-like_helicase"/>
</dbReference>
<dbReference type="Pfam" id="PF19263">
    <property type="entry name" value="DUF5906"/>
    <property type="match status" value="1"/>
</dbReference>
<name>A0AAW1NT56_9CHLO</name>
<dbReference type="EMBL" id="JALJOQ010000150">
    <property type="protein sequence ID" value="KAK9793460.1"/>
    <property type="molecule type" value="Genomic_DNA"/>
</dbReference>
<proteinExistence type="predicted"/>
<dbReference type="AlphaFoldDB" id="A0AAW1NT56"/>
<keyword evidence="3" id="KW-1185">Reference proteome</keyword>
<reference evidence="2 3" key="1">
    <citation type="journal article" date="2024" name="Nat. Commun.">
        <title>Phylogenomics reveals the evolutionary origins of lichenization in chlorophyte algae.</title>
        <authorList>
            <person name="Puginier C."/>
            <person name="Libourel C."/>
            <person name="Otte J."/>
            <person name="Skaloud P."/>
            <person name="Haon M."/>
            <person name="Grisel S."/>
            <person name="Petersen M."/>
            <person name="Berrin J.G."/>
            <person name="Delaux P.M."/>
            <person name="Dal Grande F."/>
            <person name="Keller J."/>
        </authorList>
    </citation>
    <scope>NUCLEOTIDE SEQUENCE [LARGE SCALE GENOMIC DNA]</scope>
    <source>
        <strain evidence="2 3">SAG 2036</strain>
    </source>
</reference>
<gene>
    <name evidence="2" type="ORF">WJX73_000505</name>
</gene>
<protein>
    <recommendedName>
        <fullName evidence="1">NrS-1 polymerase-like helicase domain-containing protein</fullName>
    </recommendedName>
</protein>